<dbReference type="EMBL" id="JAGGLR010000019">
    <property type="protein sequence ID" value="MBP2065508.1"/>
    <property type="molecule type" value="Genomic_DNA"/>
</dbReference>
<keyword evidence="3" id="KW-0175">Coiled coil</keyword>
<dbReference type="SUPFAM" id="SSF50494">
    <property type="entry name" value="Trypsin-like serine proteases"/>
    <property type="match status" value="1"/>
</dbReference>
<accession>A0ABS4N0H7</accession>
<dbReference type="Gene3D" id="3.40.50.300">
    <property type="entry name" value="P-loop containing nucleotide triphosphate hydrolases"/>
    <property type="match status" value="1"/>
</dbReference>
<dbReference type="Gene3D" id="3.80.10.10">
    <property type="entry name" value="Ribonuclease Inhibitor"/>
    <property type="match status" value="1"/>
</dbReference>
<keyword evidence="6" id="KW-1185">Reference proteome</keyword>
<comment type="caution">
    <text evidence="5">The sequence shown here is derived from an EMBL/GenBank/DDBJ whole genome shotgun (WGS) entry which is preliminary data.</text>
</comment>
<reference evidence="5 6" key="1">
    <citation type="submission" date="2021-03" db="EMBL/GenBank/DDBJ databases">
        <title>Genomic Encyclopedia of Type Strains, Phase IV (KMG-IV): sequencing the most valuable type-strain genomes for metagenomic binning, comparative biology and taxonomic classification.</title>
        <authorList>
            <person name="Goeker M."/>
        </authorList>
    </citation>
    <scope>NUCLEOTIDE SEQUENCE [LARGE SCALE GENOMIC DNA]</scope>
    <source>
        <strain evidence="5 6">DSM 41954</strain>
    </source>
</reference>
<evidence type="ECO:0000313" key="6">
    <source>
        <dbReference type="Proteomes" id="UP000756710"/>
    </source>
</evidence>
<dbReference type="InterPro" id="IPR007111">
    <property type="entry name" value="NACHT_NTPase"/>
</dbReference>
<dbReference type="PROSITE" id="PS50837">
    <property type="entry name" value="NACHT"/>
    <property type="match status" value="1"/>
</dbReference>
<gene>
    <name evidence="5" type="ORF">J2Z30_006545</name>
</gene>
<dbReference type="PANTHER" id="PTHR46844">
    <property type="entry name" value="SLR5058 PROTEIN"/>
    <property type="match status" value="1"/>
</dbReference>
<organism evidence="5 6">
    <name type="scientific">Streptomyces iranensis</name>
    <dbReference type="NCBI Taxonomy" id="576784"/>
    <lineage>
        <taxon>Bacteria</taxon>
        <taxon>Bacillati</taxon>
        <taxon>Actinomycetota</taxon>
        <taxon>Actinomycetes</taxon>
        <taxon>Kitasatosporales</taxon>
        <taxon>Streptomycetaceae</taxon>
        <taxon>Streptomyces</taxon>
        <taxon>Streptomyces violaceusniger group</taxon>
    </lineage>
</organism>
<dbReference type="InterPro" id="IPR027417">
    <property type="entry name" value="P-loop_NTPase"/>
</dbReference>
<evidence type="ECO:0000256" key="1">
    <source>
        <dbReference type="ARBA" id="ARBA00022741"/>
    </source>
</evidence>
<name>A0ABS4N0H7_9ACTN</name>
<dbReference type="InterPro" id="IPR032675">
    <property type="entry name" value="LRR_dom_sf"/>
</dbReference>
<evidence type="ECO:0000259" key="4">
    <source>
        <dbReference type="PROSITE" id="PS50837"/>
    </source>
</evidence>
<evidence type="ECO:0000313" key="5">
    <source>
        <dbReference type="EMBL" id="MBP2065508.1"/>
    </source>
</evidence>
<feature type="coiled-coil region" evidence="3">
    <location>
        <begin position="451"/>
        <end position="485"/>
    </location>
</feature>
<dbReference type="InterPro" id="IPR009003">
    <property type="entry name" value="Peptidase_S1_PA"/>
</dbReference>
<keyword evidence="1" id="KW-0547">Nucleotide-binding</keyword>
<dbReference type="RefSeq" id="WP_209468929.1">
    <property type="nucleotide sequence ID" value="NZ_BAABDR010000022.1"/>
</dbReference>
<evidence type="ECO:0000256" key="2">
    <source>
        <dbReference type="ARBA" id="ARBA00022840"/>
    </source>
</evidence>
<feature type="domain" description="NACHT" evidence="4">
    <location>
        <begin position="295"/>
        <end position="628"/>
    </location>
</feature>
<proteinExistence type="predicted"/>
<sequence>MVAVLGQSQGTGVLLAPHLILTSAHLLSSGQRLSGQAQGQPLSVAHPGSSDVVSCEVVWFSLELDAALLFAERDVLSLDQAAALGSIRLGELATESPLPHCEIIGFPDVQRYGAEDRLDLDQYTGTVLPVAGRLRGGLTCMLDMPPVSERGDGPSPLAGLSGSPLFAGPVLLGLVTEIPKERNHQRVMAVATSQLMGDQRFSDQFRRLCGDSFRRESVTDFHRQDLRYEPDYASAVSARYRKTEIFGLEELGRNESTWDLETAYLPLEAQTSVHAKPGTPELGPQRINDLLADRPRILLRGEAGAGKTTLVWWLAAHSGAGTLGPELADLNHLVPFVVPLRSIRAQGRPFPKPAELPLAAELQVDNPPEGWARRVLESGRGLLLVDGLDEVPRKDRTDAASWLSEVLHRYPKTRCIVTVRPMAVEKRWLTEEGFDELRLLPMRDPDIREFVAAWHRAAVGCRNELAELERELNQQLDRNLALRDLARTPLLCAVICALHHRNRGLLPDNRWALYRSALAMLLGSRDTQRKIGAAEGITLSVEQQQQLLQRIAVWLVRGGQTQLSHEDAIAQITLALKGMARVRKSATPDQLLIHLLNRSGLLQQRDGDAIQFIHRTFQDYLAAKEFHESGSLNEMLRHAAEEDWQDVIRLMAGHCGRGQTETIVENLIAQGDAVDDHGKRVDLYVLAAHCAFESAYFEDRDEVEERLRRLMPPGQEDVAKLVSLGPDLLPLLPGPDGLSAEEAATVVQTAAGVAGREAMEIMQRFTVRGEGIVRYHLAANWGKFPIQDYAQEVLSRIPTKDIPVLEVDSLEKLVQLRKLGPIGTLRIHGPLPPAALAGELPDGWLQGLRLDSNPLVENFACLVGQQELSSLQITDCFRVTDLTALAALPLRHLSLSAEHLPLTALDSISGIATLERLVLQALPHECRDALPRAHPGVKHLVMKALQPVVLSSLPEWQGLRNLRLSGPVNIFHALDLVRELPQLGTLQVELRRIPDLALVRPLPCVYRLHLNRVEDPSDLAQIVAKFPALSYLQLNLRTRSHWSATADSSLDLTPLAELSNLRLRVMMPRIDNPVIGADLFGERLHLARGYTAAPFSIRRHDLSQRAGDRLMRA</sequence>
<dbReference type="PANTHER" id="PTHR46844:SF1">
    <property type="entry name" value="SLR5058 PROTEIN"/>
    <property type="match status" value="1"/>
</dbReference>
<dbReference type="SUPFAM" id="SSF52058">
    <property type="entry name" value="L domain-like"/>
    <property type="match status" value="1"/>
</dbReference>
<dbReference type="Pfam" id="PF05729">
    <property type="entry name" value="NACHT"/>
    <property type="match status" value="1"/>
</dbReference>
<dbReference type="SUPFAM" id="SSF52540">
    <property type="entry name" value="P-loop containing nucleoside triphosphate hydrolases"/>
    <property type="match status" value="1"/>
</dbReference>
<keyword evidence="2" id="KW-0067">ATP-binding</keyword>
<protein>
    <recommendedName>
        <fullName evidence="4">NACHT domain-containing protein</fullName>
    </recommendedName>
</protein>
<evidence type="ECO:0000256" key="3">
    <source>
        <dbReference type="SAM" id="Coils"/>
    </source>
</evidence>
<dbReference type="Proteomes" id="UP000756710">
    <property type="component" value="Unassembled WGS sequence"/>
</dbReference>